<protein>
    <submittedName>
        <fullName evidence="1">Uncharacterized protein</fullName>
    </submittedName>
</protein>
<evidence type="ECO:0000313" key="1">
    <source>
        <dbReference type="EMBL" id="PWZ16488.1"/>
    </source>
</evidence>
<feature type="non-terminal residue" evidence="1">
    <location>
        <position position="1"/>
    </location>
</feature>
<dbReference type="Proteomes" id="UP000251960">
    <property type="component" value="Chromosome 6"/>
</dbReference>
<sequence>PPPLAAVSAAAAAAPRAYRNRLSAPIE</sequence>
<comment type="caution">
    <text evidence="1">The sequence shown here is derived from an EMBL/GenBank/DDBJ whole genome shotgun (WGS) entry which is preliminary data.</text>
</comment>
<organism evidence="1 2">
    <name type="scientific">Zea mays</name>
    <name type="common">Maize</name>
    <dbReference type="NCBI Taxonomy" id="4577"/>
    <lineage>
        <taxon>Eukaryota</taxon>
        <taxon>Viridiplantae</taxon>
        <taxon>Streptophyta</taxon>
        <taxon>Embryophyta</taxon>
        <taxon>Tracheophyta</taxon>
        <taxon>Spermatophyta</taxon>
        <taxon>Magnoliopsida</taxon>
        <taxon>Liliopsida</taxon>
        <taxon>Poales</taxon>
        <taxon>Poaceae</taxon>
        <taxon>PACMAD clade</taxon>
        <taxon>Panicoideae</taxon>
        <taxon>Andropogonodae</taxon>
        <taxon>Andropogoneae</taxon>
        <taxon>Tripsacinae</taxon>
        <taxon>Zea</taxon>
    </lineage>
</organism>
<evidence type="ECO:0000313" key="2">
    <source>
        <dbReference type="Proteomes" id="UP000251960"/>
    </source>
</evidence>
<name>A0A3L6E7G6_MAIZE</name>
<dbReference type="EMBL" id="NCVQ01000007">
    <property type="protein sequence ID" value="PWZ16488.1"/>
    <property type="molecule type" value="Genomic_DNA"/>
</dbReference>
<reference evidence="1 2" key="1">
    <citation type="journal article" date="2018" name="Nat. Genet.">
        <title>Extensive intraspecific gene order and gene structural variations between Mo17 and other maize genomes.</title>
        <authorList>
            <person name="Sun S."/>
            <person name="Zhou Y."/>
            <person name="Chen J."/>
            <person name="Shi J."/>
            <person name="Zhao H."/>
            <person name="Zhao H."/>
            <person name="Song W."/>
            <person name="Zhang M."/>
            <person name="Cui Y."/>
            <person name="Dong X."/>
            <person name="Liu H."/>
            <person name="Ma X."/>
            <person name="Jiao Y."/>
            <person name="Wang B."/>
            <person name="Wei X."/>
            <person name="Stein J.C."/>
            <person name="Glaubitz J.C."/>
            <person name="Lu F."/>
            <person name="Yu G."/>
            <person name="Liang C."/>
            <person name="Fengler K."/>
            <person name="Li B."/>
            <person name="Rafalski A."/>
            <person name="Schnable P.S."/>
            <person name="Ware D.H."/>
            <person name="Buckler E.S."/>
            <person name="Lai J."/>
        </authorList>
    </citation>
    <scope>NUCLEOTIDE SEQUENCE [LARGE SCALE GENOMIC DNA]</scope>
    <source>
        <strain evidence="2">cv. Missouri 17</strain>
        <tissue evidence="1">Seedling</tissue>
    </source>
</reference>
<gene>
    <name evidence="1" type="ORF">Zm00014a_001262</name>
</gene>
<dbReference type="AlphaFoldDB" id="A0A3L6E7G6"/>
<accession>A0A3L6E7G6</accession>
<proteinExistence type="predicted"/>